<dbReference type="EMBL" id="CDMY01000591">
    <property type="protein sequence ID" value="CEM24779.1"/>
    <property type="molecule type" value="Genomic_DNA"/>
</dbReference>
<sequence length="104" mass="11345">MTNLVEIDKLRTVGHVKSFLYIAGMAGPNKRSDVVLIGFEGKPDDTPLGAVGMTEDNPIVIKALMPLPPVASYPVESWVKDSINRDTEGRSGTGRREVHEVSRL</sequence>
<evidence type="ECO:0000256" key="1">
    <source>
        <dbReference type="SAM" id="MobiDB-lite"/>
    </source>
</evidence>
<organism evidence="2 3">
    <name type="scientific">Vitrella brassicaformis (strain CCMP3155)</name>
    <dbReference type="NCBI Taxonomy" id="1169540"/>
    <lineage>
        <taxon>Eukaryota</taxon>
        <taxon>Sar</taxon>
        <taxon>Alveolata</taxon>
        <taxon>Colpodellida</taxon>
        <taxon>Vitrellaceae</taxon>
        <taxon>Vitrella</taxon>
    </lineage>
</organism>
<keyword evidence="3" id="KW-1185">Reference proteome</keyword>
<proteinExistence type="predicted"/>
<reference evidence="2 3" key="1">
    <citation type="submission" date="2014-11" db="EMBL/GenBank/DDBJ databases">
        <authorList>
            <person name="Zhu J."/>
            <person name="Qi W."/>
            <person name="Song R."/>
        </authorList>
    </citation>
    <scope>NUCLEOTIDE SEQUENCE [LARGE SCALE GENOMIC DNA]</scope>
</reference>
<feature type="region of interest" description="Disordered" evidence="1">
    <location>
        <begin position="82"/>
        <end position="104"/>
    </location>
</feature>
<dbReference type="AlphaFoldDB" id="A0A0G4G822"/>
<dbReference type="PhylomeDB" id="A0A0G4G822"/>
<gene>
    <name evidence="2" type="ORF">Vbra_278</name>
</gene>
<protein>
    <submittedName>
        <fullName evidence="2">Uncharacterized protein</fullName>
    </submittedName>
</protein>
<accession>A0A0G4G822</accession>
<dbReference type="InParanoid" id="A0A0G4G822"/>
<evidence type="ECO:0000313" key="3">
    <source>
        <dbReference type="Proteomes" id="UP000041254"/>
    </source>
</evidence>
<dbReference type="VEuPathDB" id="CryptoDB:Vbra_278"/>
<dbReference type="Proteomes" id="UP000041254">
    <property type="component" value="Unassembled WGS sequence"/>
</dbReference>
<evidence type="ECO:0000313" key="2">
    <source>
        <dbReference type="EMBL" id="CEM24779.1"/>
    </source>
</evidence>
<name>A0A0G4G822_VITBC</name>